<dbReference type="InterPro" id="IPR017972">
    <property type="entry name" value="Cyt_P450_CS"/>
</dbReference>
<dbReference type="InterPro" id="IPR002401">
    <property type="entry name" value="Cyt_P450_E_grp-I"/>
</dbReference>
<feature type="binding site" description="axial binding residue" evidence="7">
    <location>
        <position position="439"/>
    </location>
    <ligand>
        <name>heme</name>
        <dbReference type="ChEBI" id="CHEBI:30413"/>
    </ligand>
    <ligandPart>
        <name>Fe</name>
        <dbReference type="ChEBI" id="CHEBI:18248"/>
    </ligandPart>
</feature>
<dbReference type="PRINTS" id="PR00463">
    <property type="entry name" value="EP450I"/>
</dbReference>
<proteinExistence type="evidence at transcript level"/>
<dbReference type="SUPFAM" id="SSF48264">
    <property type="entry name" value="Cytochrome P450"/>
    <property type="match status" value="1"/>
</dbReference>
<evidence type="ECO:0000256" key="4">
    <source>
        <dbReference type="ARBA" id="ARBA00023002"/>
    </source>
</evidence>
<keyword evidence="6 8" id="KW-0503">Monooxygenase</keyword>
<dbReference type="Gene3D" id="1.10.630.10">
    <property type="entry name" value="Cytochrome P450"/>
    <property type="match status" value="1"/>
</dbReference>
<evidence type="ECO:0000256" key="1">
    <source>
        <dbReference type="ARBA" id="ARBA00001971"/>
    </source>
</evidence>
<sequence>MAVDFIWLWSLLVLLLPIAYWYLSRPKNLPPGTAGLPIVGYMPFISEYQHETFKKLGQKYGNLFHLYLGSLLVIVLNDYSSIYDALVKNGDIFSGRPQQMILKETSERNLGLASNDGEYWKQHRRFIRSNLTNFGFGKGAFEPLILEEIHQFLKELRQNVGKSFNIRQLLMNTVSNNVNIMITGKRLDYDDPVLIRFNQIVKQSEGRVPSFSLASFFPWISKFPGANKIFKSENVRKHWGATIDVATSLVNPAINEYEDGLNDNYIHAYLSERNARVKANGDDDVFTESAVVHITRDLFLAGTSTTAFTVLFSLLYMTRYPEIQKTVQNEIDSVVGRERQPSYNDRSNMPYTEATILEIHRKISHVPLSLPHRNIKDVQIQGYVIPKDTMIIPNLWAVHNDPNIWGDPETFRPERFIGSDGKLVKTEYVIPFSLGKRACVGEPLARMEIFLYFVSLLQQFTFIPPEGEKLTLETFPGFSLRPKFQNVHAILRQ</sequence>
<evidence type="ECO:0000256" key="3">
    <source>
        <dbReference type="ARBA" id="ARBA00022723"/>
    </source>
</evidence>
<keyword evidence="5 7" id="KW-0408">Iron</keyword>
<dbReference type="PANTHER" id="PTHR24300">
    <property type="entry name" value="CYTOCHROME P450 508A4-RELATED"/>
    <property type="match status" value="1"/>
</dbReference>
<accession>A0A1J1DVR3</accession>
<dbReference type="AlphaFoldDB" id="A0A1J1DVR3"/>
<dbReference type="Pfam" id="PF00067">
    <property type="entry name" value="p450"/>
    <property type="match status" value="1"/>
</dbReference>
<reference evidence="10" key="1">
    <citation type="journal article" date="2017" name="FEBS Open Bio">
        <title>A novel cytochrome P450, CYP3201B1, is involved in (R)-mandelonitrile biosynthesis in a cyanogenic millipede.</title>
        <authorList>
            <person name="Yamaguchi T."/>
            <person name="Kuwahara Y."/>
            <person name="Asano Y."/>
        </authorList>
    </citation>
    <scope>NUCLEOTIDE SEQUENCE</scope>
</reference>
<dbReference type="GO" id="GO:0020037">
    <property type="term" value="F:heme binding"/>
    <property type="evidence" value="ECO:0007669"/>
    <property type="project" value="InterPro"/>
</dbReference>
<evidence type="ECO:0000256" key="6">
    <source>
        <dbReference type="ARBA" id="ARBA00023033"/>
    </source>
</evidence>
<gene>
    <name evidence="10" type="primary">cyp3200c3</name>
</gene>
<evidence type="ECO:0000256" key="2">
    <source>
        <dbReference type="ARBA" id="ARBA00010617"/>
    </source>
</evidence>
<protein>
    <submittedName>
        <fullName evidence="10">Cytochrome P450 3200C3</fullName>
    </submittedName>
</protein>
<evidence type="ECO:0000256" key="9">
    <source>
        <dbReference type="SAM" id="Phobius"/>
    </source>
</evidence>
<name>A0A1J1DVR3_9MYRI</name>
<dbReference type="GO" id="GO:0008395">
    <property type="term" value="F:steroid hydroxylase activity"/>
    <property type="evidence" value="ECO:0007669"/>
    <property type="project" value="TreeGrafter"/>
</dbReference>
<dbReference type="GO" id="GO:0006082">
    <property type="term" value="P:organic acid metabolic process"/>
    <property type="evidence" value="ECO:0007669"/>
    <property type="project" value="TreeGrafter"/>
</dbReference>
<keyword evidence="4 8" id="KW-0560">Oxidoreductase</keyword>
<dbReference type="PROSITE" id="PS00086">
    <property type="entry name" value="CYTOCHROME_P450"/>
    <property type="match status" value="1"/>
</dbReference>
<dbReference type="GO" id="GO:0016712">
    <property type="term" value="F:oxidoreductase activity, acting on paired donors, with incorporation or reduction of molecular oxygen, reduced flavin or flavoprotein as one donor, and incorporation of one atom of oxygen"/>
    <property type="evidence" value="ECO:0007669"/>
    <property type="project" value="TreeGrafter"/>
</dbReference>
<comment type="cofactor">
    <cofactor evidence="1 7">
        <name>heme</name>
        <dbReference type="ChEBI" id="CHEBI:30413"/>
    </cofactor>
</comment>
<evidence type="ECO:0000256" key="7">
    <source>
        <dbReference type="PIRSR" id="PIRSR602401-1"/>
    </source>
</evidence>
<evidence type="ECO:0000256" key="5">
    <source>
        <dbReference type="ARBA" id="ARBA00023004"/>
    </source>
</evidence>
<dbReference type="InterPro" id="IPR036396">
    <property type="entry name" value="Cyt_P450_sf"/>
</dbReference>
<keyword evidence="7 8" id="KW-0349">Heme</keyword>
<keyword evidence="9" id="KW-1133">Transmembrane helix</keyword>
<dbReference type="GO" id="GO:0005506">
    <property type="term" value="F:iron ion binding"/>
    <property type="evidence" value="ECO:0007669"/>
    <property type="project" value="InterPro"/>
</dbReference>
<dbReference type="GO" id="GO:0006805">
    <property type="term" value="P:xenobiotic metabolic process"/>
    <property type="evidence" value="ECO:0007669"/>
    <property type="project" value="TreeGrafter"/>
</dbReference>
<evidence type="ECO:0000256" key="8">
    <source>
        <dbReference type="RuleBase" id="RU000461"/>
    </source>
</evidence>
<evidence type="ECO:0000313" key="10">
    <source>
        <dbReference type="EMBL" id="BAV93954.1"/>
    </source>
</evidence>
<organism evidence="10">
    <name type="scientific">Chamberlinius hualienensis</name>
    <dbReference type="NCBI Taxonomy" id="1551368"/>
    <lineage>
        <taxon>Eukaryota</taxon>
        <taxon>Metazoa</taxon>
        <taxon>Ecdysozoa</taxon>
        <taxon>Arthropoda</taxon>
        <taxon>Myriapoda</taxon>
        <taxon>Diplopoda</taxon>
        <taxon>Helminthomorpha</taxon>
        <taxon>Polydesmida</taxon>
        <taxon>Paradoxosomatidae</taxon>
        <taxon>Chamberlinius</taxon>
    </lineage>
</organism>
<dbReference type="GO" id="GO:0005737">
    <property type="term" value="C:cytoplasm"/>
    <property type="evidence" value="ECO:0007669"/>
    <property type="project" value="TreeGrafter"/>
</dbReference>
<dbReference type="FunFam" id="1.10.630.10:FF:000036">
    <property type="entry name" value="CYtochrome P450 family"/>
    <property type="match status" value="1"/>
</dbReference>
<keyword evidence="9" id="KW-0812">Transmembrane</keyword>
<dbReference type="PRINTS" id="PR00385">
    <property type="entry name" value="P450"/>
</dbReference>
<keyword evidence="9" id="KW-0472">Membrane</keyword>
<keyword evidence="3 7" id="KW-0479">Metal-binding</keyword>
<dbReference type="InterPro" id="IPR001128">
    <property type="entry name" value="Cyt_P450"/>
</dbReference>
<feature type="transmembrane region" description="Helical" evidence="9">
    <location>
        <begin position="6"/>
        <end position="23"/>
    </location>
</feature>
<comment type="similarity">
    <text evidence="2 8">Belongs to the cytochrome P450 family.</text>
</comment>
<dbReference type="PANTHER" id="PTHR24300:SF403">
    <property type="entry name" value="CYTOCHROME P450 306A1"/>
    <property type="match status" value="1"/>
</dbReference>
<dbReference type="InterPro" id="IPR050182">
    <property type="entry name" value="Cytochrome_P450_fam2"/>
</dbReference>
<dbReference type="EMBL" id="LC125404">
    <property type="protein sequence ID" value="BAV93954.1"/>
    <property type="molecule type" value="mRNA"/>
</dbReference>